<dbReference type="AlphaFoldDB" id="I7MK40"/>
<dbReference type="PROSITE" id="PS51722">
    <property type="entry name" value="G_TR_2"/>
    <property type="match status" value="1"/>
</dbReference>
<evidence type="ECO:0000256" key="5">
    <source>
        <dbReference type="ARBA" id="ARBA00022917"/>
    </source>
</evidence>
<dbReference type="InterPro" id="IPR015760">
    <property type="entry name" value="TIF_IF2"/>
</dbReference>
<evidence type="ECO:0000256" key="3">
    <source>
        <dbReference type="ARBA" id="ARBA00022540"/>
    </source>
</evidence>
<reference evidence="12" key="1">
    <citation type="journal article" date="2006" name="PLoS Biol.">
        <title>Macronuclear genome sequence of the ciliate Tetrahymena thermophila, a model eukaryote.</title>
        <authorList>
            <person name="Eisen J.A."/>
            <person name="Coyne R.S."/>
            <person name="Wu M."/>
            <person name="Wu D."/>
            <person name="Thiagarajan M."/>
            <person name="Wortman J.R."/>
            <person name="Badger J.H."/>
            <person name="Ren Q."/>
            <person name="Amedeo P."/>
            <person name="Jones K.M."/>
            <person name="Tallon L.J."/>
            <person name="Delcher A.L."/>
            <person name="Salzberg S.L."/>
            <person name="Silva J.C."/>
            <person name="Haas B.J."/>
            <person name="Majoros W.H."/>
            <person name="Farzad M."/>
            <person name="Carlton J.M."/>
            <person name="Smith R.K. Jr."/>
            <person name="Garg J."/>
            <person name="Pearlman R.E."/>
            <person name="Karrer K.M."/>
            <person name="Sun L."/>
            <person name="Manning G."/>
            <person name="Elde N.C."/>
            <person name="Turkewitz A.P."/>
            <person name="Asai D.J."/>
            <person name="Wilkes D.E."/>
            <person name="Wang Y."/>
            <person name="Cai H."/>
            <person name="Collins K."/>
            <person name="Stewart B.A."/>
            <person name="Lee S.R."/>
            <person name="Wilamowska K."/>
            <person name="Weinberg Z."/>
            <person name="Ruzzo W.L."/>
            <person name="Wloga D."/>
            <person name="Gaertig J."/>
            <person name="Frankel J."/>
            <person name="Tsao C.-C."/>
            <person name="Gorovsky M.A."/>
            <person name="Keeling P.J."/>
            <person name="Waller R.F."/>
            <person name="Patron N.J."/>
            <person name="Cherry J.M."/>
            <person name="Stover N.A."/>
            <person name="Krieger C.J."/>
            <person name="del Toro C."/>
            <person name="Ryder H.F."/>
            <person name="Williamson S.C."/>
            <person name="Barbeau R.A."/>
            <person name="Hamilton E.P."/>
            <person name="Orias E."/>
        </authorList>
    </citation>
    <scope>NUCLEOTIDE SEQUENCE [LARGE SCALE GENOMIC DNA]</scope>
    <source>
        <strain evidence="12">SB210</strain>
    </source>
</reference>
<dbReference type="FunFam" id="2.40.30.10:FF:000013">
    <property type="entry name" value="eukaryotic translation initiation factor 5B"/>
    <property type="match status" value="1"/>
</dbReference>
<feature type="domain" description="Tr-type G" evidence="10">
    <location>
        <begin position="432"/>
        <end position="652"/>
    </location>
</feature>
<protein>
    <recommendedName>
        <fullName evidence="2">Eukaryotic translation initiation factor 5B</fullName>
    </recommendedName>
    <alternativeName>
        <fullName evidence="7">Translation initiation factor IF-2</fullName>
    </alternativeName>
</protein>
<feature type="compositionally biased region" description="Basic residues" evidence="9">
    <location>
        <begin position="166"/>
        <end position="176"/>
    </location>
</feature>
<evidence type="ECO:0000256" key="4">
    <source>
        <dbReference type="ARBA" id="ARBA00022741"/>
    </source>
</evidence>
<feature type="compositionally biased region" description="Basic and acidic residues" evidence="9">
    <location>
        <begin position="150"/>
        <end position="165"/>
    </location>
</feature>
<dbReference type="SUPFAM" id="SSF50447">
    <property type="entry name" value="Translation proteins"/>
    <property type="match status" value="1"/>
</dbReference>
<dbReference type="eggNOG" id="KOG1144">
    <property type="taxonomic scope" value="Eukaryota"/>
</dbReference>
<dbReference type="InterPro" id="IPR029459">
    <property type="entry name" value="EFTU-type"/>
</dbReference>
<dbReference type="InterPro" id="IPR009000">
    <property type="entry name" value="Transl_B-barrel_sf"/>
</dbReference>
<dbReference type="InterPro" id="IPR005225">
    <property type="entry name" value="Small_GTP-bd"/>
</dbReference>
<dbReference type="HOGENOM" id="CLU_002656_3_0_1"/>
<feature type="region of interest" description="Disordered" evidence="9">
    <location>
        <begin position="1"/>
        <end position="45"/>
    </location>
</feature>
<evidence type="ECO:0000256" key="8">
    <source>
        <dbReference type="SAM" id="Coils"/>
    </source>
</evidence>
<dbReference type="GO" id="GO:0003924">
    <property type="term" value="F:GTPase activity"/>
    <property type="evidence" value="ECO:0007669"/>
    <property type="project" value="InterPro"/>
</dbReference>
<dbReference type="Pfam" id="PF14578">
    <property type="entry name" value="GTP_EFTU_D4"/>
    <property type="match status" value="1"/>
</dbReference>
<evidence type="ECO:0000313" key="11">
    <source>
        <dbReference type="EMBL" id="EAS07789.1"/>
    </source>
</evidence>
<keyword evidence="5" id="KW-0648">Protein biosynthesis</keyword>
<dbReference type="RefSeq" id="XP_001028031.1">
    <property type="nucleotide sequence ID" value="XM_001028031.1"/>
</dbReference>
<dbReference type="EMBL" id="GG662209">
    <property type="protein sequence ID" value="EAS07789.1"/>
    <property type="molecule type" value="Genomic_DNA"/>
</dbReference>
<dbReference type="CDD" id="cd01887">
    <property type="entry name" value="IF2_eIF5B"/>
    <property type="match status" value="1"/>
</dbReference>
<dbReference type="STRING" id="312017.I7MK40"/>
<dbReference type="OrthoDB" id="4928at2759"/>
<evidence type="ECO:0000259" key="10">
    <source>
        <dbReference type="PROSITE" id="PS51722"/>
    </source>
</evidence>
<dbReference type="InterPro" id="IPR036925">
    <property type="entry name" value="TIF_IF2_dom3_sf"/>
</dbReference>
<feature type="coiled-coil region" evidence="8">
    <location>
        <begin position="79"/>
        <end position="122"/>
    </location>
</feature>
<comment type="similarity">
    <text evidence="1">Belongs to the TRAFAC class translation factor GTPase superfamily. Classic translation factor GTPase family. IF-2 subfamily.</text>
</comment>
<dbReference type="KEGG" id="tet:TTHERM_00526200"/>
<evidence type="ECO:0000256" key="2">
    <source>
        <dbReference type="ARBA" id="ARBA00013824"/>
    </source>
</evidence>
<keyword evidence="6" id="KW-0342">GTP-binding</keyword>
<dbReference type="PANTHER" id="PTHR43381:SF4">
    <property type="entry name" value="EUKARYOTIC TRANSLATION INITIATION FACTOR 5B"/>
    <property type="match status" value="1"/>
</dbReference>
<dbReference type="Gene3D" id="3.40.50.300">
    <property type="entry name" value="P-loop containing nucleotide triphosphate hydrolases"/>
    <property type="match status" value="1"/>
</dbReference>
<feature type="coiled-coil region" evidence="8">
    <location>
        <begin position="201"/>
        <end position="256"/>
    </location>
</feature>
<keyword evidence="8" id="KW-0175">Coiled coil</keyword>
<keyword evidence="12" id="KW-1185">Reference proteome</keyword>
<dbReference type="Proteomes" id="UP000009168">
    <property type="component" value="Unassembled WGS sequence"/>
</dbReference>
<evidence type="ECO:0000256" key="9">
    <source>
        <dbReference type="SAM" id="MobiDB-lite"/>
    </source>
</evidence>
<dbReference type="GO" id="GO:0003746">
    <property type="term" value="F:translation elongation factor activity"/>
    <property type="evidence" value="ECO:0007669"/>
    <property type="project" value="UniProtKB-KW"/>
</dbReference>
<dbReference type="PRINTS" id="PR00315">
    <property type="entry name" value="ELONGATNFCT"/>
</dbReference>
<feature type="region of interest" description="Disordered" evidence="9">
    <location>
        <begin position="126"/>
        <end position="180"/>
    </location>
</feature>
<dbReference type="GeneID" id="7827599"/>
<dbReference type="GO" id="GO:0005739">
    <property type="term" value="C:mitochondrion"/>
    <property type="evidence" value="ECO:0007669"/>
    <property type="project" value="TreeGrafter"/>
</dbReference>
<feature type="compositionally biased region" description="Basic and acidic residues" evidence="9">
    <location>
        <begin position="24"/>
        <end position="37"/>
    </location>
</feature>
<dbReference type="InParanoid" id="I7MK40"/>
<dbReference type="Gene3D" id="2.40.30.10">
    <property type="entry name" value="Translation factors"/>
    <property type="match status" value="2"/>
</dbReference>
<dbReference type="NCBIfam" id="NF003078">
    <property type="entry name" value="PRK04004.1"/>
    <property type="match status" value="1"/>
</dbReference>
<dbReference type="PANTHER" id="PTHR43381">
    <property type="entry name" value="TRANSLATION INITIATION FACTOR IF-2-RELATED"/>
    <property type="match status" value="1"/>
</dbReference>
<dbReference type="FunCoup" id="I7MK40">
    <property type="interactions" value="401"/>
</dbReference>
<dbReference type="NCBIfam" id="TIGR00231">
    <property type="entry name" value="small_GTP"/>
    <property type="match status" value="1"/>
</dbReference>
<dbReference type="SUPFAM" id="SSF52540">
    <property type="entry name" value="P-loop containing nucleoside triphosphate hydrolases"/>
    <property type="match status" value="1"/>
</dbReference>
<dbReference type="GO" id="GO:0005525">
    <property type="term" value="F:GTP binding"/>
    <property type="evidence" value="ECO:0007669"/>
    <property type="project" value="UniProtKB-KW"/>
</dbReference>
<dbReference type="FunFam" id="3.40.50.300:FF:000112">
    <property type="entry name" value="Eukaryotic translation initiation factor 5B"/>
    <property type="match status" value="1"/>
</dbReference>
<accession>I7MK40</accession>
<evidence type="ECO:0000256" key="1">
    <source>
        <dbReference type="ARBA" id="ARBA00007733"/>
    </source>
</evidence>
<organism evidence="11 12">
    <name type="scientific">Tetrahymena thermophila (strain SB210)</name>
    <dbReference type="NCBI Taxonomy" id="312017"/>
    <lineage>
        <taxon>Eukaryota</taxon>
        <taxon>Sar</taxon>
        <taxon>Alveolata</taxon>
        <taxon>Ciliophora</taxon>
        <taxon>Intramacronucleata</taxon>
        <taxon>Oligohymenophorea</taxon>
        <taxon>Hymenostomatida</taxon>
        <taxon>Tetrahymenina</taxon>
        <taxon>Tetrahymenidae</taxon>
        <taxon>Tetrahymena</taxon>
    </lineage>
</organism>
<evidence type="ECO:0000256" key="6">
    <source>
        <dbReference type="ARBA" id="ARBA00023134"/>
    </source>
</evidence>
<keyword evidence="11" id="KW-0251">Elongation factor</keyword>
<feature type="coiled-coil region" evidence="8">
    <location>
        <begin position="387"/>
        <end position="414"/>
    </location>
</feature>
<name>I7MK40_TETTS</name>
<proteinExistence type="inferred from homology"/>
<sequence length="1027" mass="117344">MSSDNEKQAANRSANQGNKKQPPKKQETPKKEKKQLDESNNEEAQFSLLQKKNTFAFSISVPELEEAKADEVEIERQIFRQVQEEIMKEKFERKQKNEEEKMKDVAEKKRVQQEVNKKLDEEELFAVNTNKMQQYKPKDEDDYTTNADVQQKKEGEGQEGVEKKLSKAQKKKIKEKQKKEIVGTCQDTNKKKKTTALSKAAQAALENQAKIQKEKKEKERLEAAQKLIEEEQRRRIVEEKQEKFKLKQLKKELKNKGLIKTKEQLEKEEVDRIKNQAFLKSLGVSVSKVEVLKQVVQAEINLSVPKKKKVEKDPFGFVIKKEEKVNENVQQFEGDVLETMKNLVVPELQKYDSKLKQDSNLVENELTQSNNTYLTQNSKYIFRNQFSKQEDTELEKAEKETKKAARDEKILQGQNKSIKVEDKENKKQREILRSPIVCILGHVDTGKTTLLDKLRGTNVQGGEAGGITQQIGATYFPSQNIAVEIEKCNQHYPAELKAPGLLVIDTPGHESFSNLRTRGSSLCDFAILVIDLMHGLEQQTLESLNLLKMRKTPFVIALNKIDRTYDWKTEEFASSYISFKNQSKENKNDFNHRYNQIITQLAENSFNAALYWDNPDPKTYFPIVPTSGVTGEGIPDLLSVVIKYTSMYMKSRMVVKQDAFNCTVMEVKKIDGLGVTIDAILVDGTIRQDDKIVLLGFNGPIKTKIRALLTPYPMKEIRVKAEYEHHNFIHASMGIKISAPDLEEAVAGSQLYLANTNDEEQTAIDLVMSDYNQVKKKVKLVNIGVGVAASTLGSLEALLDFLEKKKIPVSYVSVGPVSKDSITKALKSVLADDPKKRKQEYACMLVFDVKILPDAQKYAEENGVKILTANIIYHLQDQYVKYVQECEEERKKEEGKFAVFPCLIKPLQFFNKSEPIIMGVDIERGTLKPGTQVCLFNHTKLKIGVVESIEINKKSIPFAKKETGSVAIRIGCTSNILAGRHFTQKDYLVSIINRRSIDALEEHYKDEVTKDEWLFIKEKLKPFFKIL</sequence>
<dbReference type="Pfam" id="PF00009">
    <property type="entry name" value="GTP_EFTU"/>
    <property type="match status" value="1"/>
</dbReference>
<dbReference type="InterPro" id="IPR027417">
    <property type="entry name" value="P-loop_NTPase"/>
</dbReference>
<dbReference type="InterPro" id="IPR000795">
    <property type="entry name" value="T_Tr_GTP-bd_dom"/>
</dbReference>
<dbReference type="GO" id="GO:0003743">
    <property type="term" value="F:translation initiation factor activity"/>
    <property type="evidence" value="ECO:0007669"/>
    <property type="project" value="UniProtKB-KW"/>
</dbReference>
<dbReference type="Pfam" id="PF11987">
    <property type="entry name" value="IF-2"/>
    <property type="match status" value="1"/>
</dbReference>
<dbReference type="SUPFAM" id="SSF52156">
    <property type="entry name" value="Initiation factor IF2/eIF5b, domain 3"/>
    <property type="match status" value="1"/>
</dbReference>
<dbReference type="InterPro" id="IPR023115">
    <property type="entry name" value="TIF_IF2_dom3"/>
</dbReference>
<dbReference type="Gene3D" id="3.40.50.10050">
    <property type="entry name" value="Translation initiation factor IF- 2, domain 3"/>
    <property type="match status" value="1"/>
</dbReference>
<dbReference type="CDD" id="cd03703">
    <property type="entry name" value="aeIF5B_II"/>
    <property type="match status" value="1"/>
</dbReference>
<evidence type="ECO:0000313" key="12">
    <source>
        <dbReference type="Proteomes" id="UP000009168"/>
    </source>
</evidence>
<keyword evidence="3" id="KW-0396">Initiation factor</keyword>
<keyword evidence="4" id="KW-0547">Nucleotide-binding</keyword>
<evidence type="ECO:0000256" key="7">
    <source>
        <dbReference type="ARBA" id="ARBA00032478"/>
    </source>
</evidence>
<gene>
    <name evidence="11" type="ORF">TTHERM_00526200</name>
</gene>